<name>A0A249KRL8_9ACTN</name>
<sequence>MSTVALVALARPTFDLACAQANFDSARALLTELGATVVGPSELVMTVDDVAAVQLPHADLHILFMASFSDASPAVELLGKVKGPVLGWSMREPGAVGDRLKLNSMCGVNLAAHALMNAGQSIRHIHGNADEPQVRAAIKDALAGKLPEASAPKTVTGKFGSEADAQKALDWLRGKKIGAVGDAPIGFTPCIYDAKQIFSTFGLDIRQITIDDAFGRISEVKQEARELAYANAVAAQPSLATVNVEEAKKVYGVEVALDEWCKEEVLDAIAIRCWPEFPTDLGACICSSLGRLSDRGTVTTCERDVLGAVTMMVCESLGSDENYLVDIVDLDASQGLVRLWHCGSAATKLAADPVNATQSTHCNRKLGVAGNFPLKTGAVTLFRIDRDVDPSNRTGLRMVVSRGESIPAPNHFQGNTATVITEPDAAALVNGIVTGGYPHHLVISWIDVRPGIRQLAKKLGIPLTEW</sequence>
<dbReference type="PANTHER" id="PTHR36120">
    <property type="entry name" value="FUCOSE ISOMERASE"/>
    <property type="match status" value="1"/>
</dbReference>
<reference evidence="3 4" key="1">
    <citation type="submission" date="2016-07" db="EMBL/GenBank/DDBJ databases">
        <title>High microdiversification within the ubiquitous acI lineage of Actinobacteria.</title>
        <authorList>
            <person name="Neuenschwander S.M."/>
            <person name="Salcher M."/>
            <person name="Ghai R."/>
            <person name="Pernthaler J."/>
        </authorList>
    </citation>
    <scope>NUCLEOTIDE SEQUENCE [LARGE SCALE GENOMIC DNA]</scope>
    <source>
        <strain evidence="3">MMS-IIA-15</strain>
    </source>
</reference>
<dbReference type="PANTHER" id="PTHR36120:SF1">
    <property type="entry name" value="L-FUCOSE ISOMERASE C-TERMINAL DOMAIN-CONTAINING PROTEIN"/>
    <property type="match status" value="1"/>
</dbReference>
<keyword evidence="4" id="KW-1185">Reference proteome</keyword>
<evidence type="ECO:0000256" key="2">
    <source>
        <dbReference type="ARBA" id="ARBA00023277"/>
    </source>
</evidence>
<evidence type="ECO:0000313" key="4">
    <source>
        <dbReference type="Proteomes" id="UP000217186"/>
    </source>
</evidence>
<dbReference type="GO" id="GO:0005737">
    <property type="term" value="C:cytoplasm"/>
    <property type="evidence" value="ECO:0007669"/>
    <property type="project" value="InterPro"/>
</dbReference>
<dbReference type="RefSeq" id="WP_095685369.1">
    <property type="nucleotide sequence ID" value="NZ_CP016776.1"/>
</dbReference>
<evidence type="ECO:0000256" key="1">
    <source>
        <dbReference type="ARBA" id="ARBA00023235"/>
    </source>
</evidence>
<protein>
    <submittedName>
        <fullName evidence="3">Putative fucose isomerase</fullName>
    </submittedName>
</protein>
<dbReference type="GO" id="GO:0016861">
    <property type="term" value="F:intramolecular oxidoreductase activity, interconverting aldoses and ketoses"/>
    <property type="evidence" value="ECO:0007669"/>
    <property type="project" value="InterPro"/>
</dbReference>
<dbReference type="SUPFAM" id="SSF53743">
    <property type="entry name" value="FucI/AraA N-terminal and middle domains"/>
    <property type="match status" value="1"/>
</dbReference>
<dbReference type="Proteomes" id="UP000217186">
    <property type="component" value="Chromosome"/>
</dbReference>
<dbReference type="InterPro" id="IPR009015">
    <property type="entry name" value="Fucose_isomerase_N/cen_sf"/>
</dbReference>
<keyword evidence="2" id="KW-0119">Carbohydrate metabolism</keyword>
<dbReference type="KEGG" id="pvn:A7sIIA15_00795"/>
<dbReference type="OrthoDB" id="3194672at2"/>
<gene>
    <name evidence="3" type="ORF">A7sIIA15_00795</name>
</gene>
<accession>A0A249KRL8</accession>
<evidence type="ECO:0000313" key="3">
    <source>
        <dbReference type="EMBL" id="ASY19452.1"/>
    </source>
</evidence>
<proteinExistence type="predicted"/>
<dbReference type="GO" id="GO:0005996">
    <property type="term" value="P:monosaccharide metabolic process"/>
    <property type="evidence" value="ECO:0007669"/>
    <property type="project" value="InterPro"/>
</dbReference>
<keyword evidence="1 3" id="KW-0413">Isomerase</keyword>
<dbReference type="AlphaFoldDB" id="A0A249KRL8"/>
<organism evidence="3 4">
    <name type="scientific">Candidatus Planktophila vernalis</name>
    <dbReference type="NCBI Taxonomy" id="1884907"/>
    <lineage>
        <taxon>Bacteria</taxon>
        <taxon>Bacillati</taxon>
        <taxon>Actinomycetota</taxon>
        <taxon>Actinomycetes</taxon>
        <taxon>Candidatus Nanopelagicales</taxon>
        <taxon>Candidatus Nanopelagicaceae</taxon>
        <taxon>Candidatus Planktophila</taxon>
    </lineage>
</organism>
<dbReference type="EMBL" id="CP016776">
    <property type="protein sequence ID" value="ASY19452.1"/>
    <property type="molecule type" value="Genomic_DNA"/>
</dbReference>